<proteinExistence type="predicted"/>
<dbReference type="EMBL" id="GBRH01171917">
    <property type="protein sequence ID" value="JAE25979.1"/>
    <property type="molecule type" value="Transcribed_RNA"/>
</dbReference>
<reference evidence="1" key="1">
    <citation type="submission" date="2014-09" db="EMBL/GenBank/DDBJ databases">
        <authorList>
            <person name="Magalhaes I.L.F."/>
            <person name="Oliveira U."/>
            <person name="Santos F.R."/>
            <person name="Vidigal T.H.D.A."/>
            <person name="Brescovit A.D."/>
            <person name="Santos A.J."/>
        </authorList>
    </citation>
    <scope>NUCLEOTIDE SEQUENCE</scope>
    <source>
        <tissue evidence="1">Shoot tissue taken approximately 20 cm above the soil surface</tissue>
    </source>
</reference>
<name>A0A0A9GRD2_ARUDO</name>
<protein>
    <submittedName>
        <fullName evidence="1">Uncharacterized protein</fullName>
    </submittedName>
</protein>
<dbReference type="AlphaFoldDB" id="A0A0A9GRD2"/>
<accession>A0A0A9GRD2</accession>
<evidence type="ECO:0000313" key="1">
    <source>
        <dbReference type="EMBL" id="JAE25979.1"/>
    </source>
</evidence>
<sequence length="30" mass="3483">MAVVLLLTFLRLFSCIIIIFELRAGTLRFI</sequence>
<organism evidence="1">
    <name type="scientific">Arundo donax</name>
    <name type="common">Giant reed</name>
    <name type="synonym">Donax arundinaceus</name>
    <dbReference type="NCBI Taxonomy" id="35708"/>
    <lineage>
        <taxon>Eukaryota</taxon>
        <taxon>Viridiplantae</taxon>
        <taxon>Streptophyta</taxon>
        <taxon>Embryophyta</taxon>
        <taxon>Tracheophyta</taxon>
        <taxon>Spermatophyta</taxon>
        <taxon>Magnoliopsida</taxon>
        <taxon>Liliopsida</taxon>
        <taxon>Poales</taxon>
        <taxon>Poaceae</taxon>
        <taxon>PACMAD clade</taxon>
        <taxon>Arundinoideae</taxon>
        <taxon>Arundineae</taxon>
        <taxon>Arundo</taxon>
    </lineage>
</organism>
<reference evidence="1" key="2">
    <citation type="journal article" date="2015" name="Data Brief">
        <title>Shoot transcriptome of the giant reed, Arundo donax.</title>
        <authorList>
            <person name="Barrero R.A."/>
            <person name="Guerrero F.D."/>
            <person name="Moolhuijzen P."/>
            <person name="Goolsby J.A."/>
            <person name="Tidwell J."/>
            <person name="Bellgard S.E."/>
            <person name="Bellgard M.I."/>
        </authorList>
    </citation>
    <scope>NUCLEOTIDE SEQUENCE</scope>
    <source>
        <tissue evidence="1">Shoot tissue taken approximately 20 cm above the soil surface</tissue>
    </source>
</reference>